<dbReference type="RefSeq" id="WP_152805064.1">
    <property type="nucleotide sequence ID" value="NZ_WHNX01000019.1"/>
</dbReference>
<keyword evidence="3" id="KW-1185">Reference proteome</keyword>
<evidence type="ECO:0000259" key="1">
    <source>
        <dbReference type="PROSITE" id="PS50206"/>
    </source>
</evidence>
<dbReference type="PROSITE" id="PS51257">
    <property type="entry name" value="PROKAR_LIPOPROTEIN"/>
    <property type="match status" value="1"/>
</dbReference>
<dbReference type="AlphaFoldDB" id="A0A6A7KAS5"/>
<dbReference type="PROSITE" id="PS50206">
    <property type="entry name" value="RHODANESE_3"/>
    <property type="match status" value="1"/>
</dbReference>
<feature type="domain" description="Rhodanese" evidence="1">
    <location>
        <begin position="86"/>
        <end position="206"/>
    </location>
</feature>
<dbReference type="Proteomes" id="UP000440004">
    <property type="component" value="Unassembled WGS sequence"/>
</dbReference>
<evidence type="ECO:0000313" key="3">
    <source>
        <dbReference type="Proteomes" id="UP000440004"/>
    </source>
</evidence>
<dbReference type="CDD" id="cd00158">
    <property type="entry name" value="RHOD"/>
    <property type="match status" value="1"/>
</dbReference>
<reference evidence="2 3" key="1">
    <citation type="submission" date="2019-10" db="EMBL/GenBank/DDBJ databases">
        <title>Alkalibaculum tamaniensis sp.nov., a new alkaliphilic acetogen, isolated on methoxylated aromatics from a mud volcano.</title>
        <authorList>
            <person name="Khomyakova M.A."/>
            <person name="Merkel A.Y."/>
            <person name="Bonch-Osmolovskaya E.A."/>
            <person name="Slobodkin A.I."/>
        </authorList>
    </citation>
    <scope>NUCLEOTIDE SEQUENCE [LARGE SCALE GENOMIC DNA]</scope>
    <source>
        <strain evidence="2 3">M08DMB</strain>
    </source>
</reference>
<sequence length="226" mass="25426">MKRKLLLITVVLITLSILFFTGCSSNETDQVDGEPSDDFVLQELPAPINLEGNYTTEDGDEVVCQDGDYSATCSSINVNNLDQYLNRSDVVYIDLRDYDNYAQKHFKNFEVVPYFGFIFNEKAHTDETNIQLFGGSPQEPIAVYAESEAILNSIFPKDKTIFVMCQSGARVTWMMQILDANGYDMSKIYNVGGLGQYTDAKYSAYITDTAEFKVEVNYSMDGATRN</sequence>
<dbReference type="InterPro" id="IPR036873">
    <property type="entry name" value="Rhodanese-like_dom_sf"/>
</dbReference>
<proteinExistence type="predicted"/>
<protein>
    <recommendedName>
        <fullName evidence="1">Rhodanese domain-containing protein</fullName>
    </recommendedName>
</protein>
<comment type="caution">
    <text evidence="2">The sequence shown here is derived from an EMBL/GenBank/DDBJ whole genome shotgun (WGS) entry which is preliminary data.</text>
</comment>
<name>A0A6A7KAS5_9FIRM</name>
<gene>
    <name evidence="2" type="ORF">GC105_11900</name>
</gene>
<dbReference type="EMBL" id="WHNX01000019">
    <property type="protein sequence ID" value="MPW26494.1"/>
    <property type="molecule type" value="Genomic_DNA"/>
</dbReference>
<evidence type="ECO:0000313" key="2">
    <source>
        <dbReference type="EMBL" id="MPW26494.1"/>
    </source>
</evidence>
<dbReference type="SMART" id="SM00450">
    <property type="entry name" value="RHOD"/>
    <property type="match status" value="1"/>
</dbReference>
<organism evidence="2 3">
    <name type="scientific">Alkalibaculum sporogenes</name>
    <dbReference type="NCBI Taxonomy" id="2655001"/>
    <lineage>
        <taxon>Bacteria</taxon>
        <taxon>Bacillati</taxon>
        <taxon>Bacillota</taxon>
        <taxon>Clostridia</taxon>
        <taxon>Eubacteriales</taxon>
        <taxon>Eubacteriaceae</taxon>
        <taxon>Alkalibaculum</taxon>
    </lineage>
</organism>
<dbReference type="SUPFAM" id="SSF52821">
    <property type="entry name" value="Rhodanese/Cell cycle control phosphatase"/>
    <property type="match status" value="1"/>
</dbReference>
<dbReference type="Gene3D" id="3.40.250.10">
    <property type="entry name" value="Rhodanese-like domain"/>
    <property type="match status" value="1"/>
</dbReference>
<accession>A0A6A7KAS5</accession>
<dbReference type="InterPro" id="IPR001763">
    <property type="entry name" value="Rhodanese-like_dom"/>
</dbReference>
<dbReference type="Pfam" id="PF00581">
    <property type="entry name" value="Rhodanese"/>
    <property type="match status" value="1"/>
</dbReference>